<gene>
    <name evidence="2" type="ORF">A2936_04690</name>
</gene>
<feature type="region of interest" description="Disordered" evidence="1">
    <location>
        <begin position="2397"/>
        <end position="2419"/>
    </location>
</feature>
<name>A0A1F7UZK8_9BACT</name>
<dbReference type="Gene3D" id="2.60.120.260">
    <property type="entry name" value="Galactose-binding domain-like"/>
    <property type="match status" value="3"/>
</dbReference>
<dbReference type="Proteomes" id="UP000176846">
    <property type="component" value="Unassembled WGS sequence"/>
</dbReference>
<accession>A0A1F7UZK8</accession>
<feature type="region of interest" description="Disordered" evidence="1">
    <location>
        <begin position="574"/>
        <end position="600"/>
    </location>
</feature>
<comment type="caution">
    <text evidence="2">The sequence shown here is derived from an EMBL/GenBank/DDBJ whole genome shotgun (WGS) entry which is preliminary data.</text>
</comment>
<reference evidence="2 3" key="1">
    <citation type="journal article" date="2016" name="Nat. Commun.">
        <title>Thousands of microbial genomes shed light on interconnected biogeochemical processes in an aquifer system.</title>
        <authorList>
            <person name="Anantharaman K."/>
            <person name="Brown C.T."/>
            <person name="Hug L.A."/>
            <person name="Sharon I."/>
            <person name="Castelle C.J."/>
            <person name="Probst A.J."/>
            <person name="Thomas B.C."/>
            <person name="Singh A."/>
            <person name="Wilkins M.J."/>
            <person name="Karaoz U."/>
            <person name="Brodie E.L."/>
            <person name="Williams K.H."/>
            <person name="Hubbard S.S."/>
            <person name="Banfield J.F."/>
        </authorList>
    </citation>
    <scope>NUCLEOTIDE SEQUENCE [LARGE SCALE GENOMIC DNA]</scope>
</reference>
<dbReference type="InterPro" id="IPR008979">
    <property type="entry name" value="Galactose-bd-like_sf"/>
</dbReference>
<dbReference type="SUPFAM" id="SSF49785">
    <property type="entry name" value="Galactose-binding domain-like"/>
    <property type="match status" value="2"/>
</dbReference>
<sequence length="2837" mass="307525">MKISVITPRRQQQKINFVRRKIVVGILVVATIFTFGLGTSRPASAQVGIPVVDELVALILETGVTIREIGDEARDTVKLSWNELIQQLKRAAAISVRQGVRFFLTKLATDTSTWIASGAKGQGPLFITQGWGDYLKDAADGAAGVILDNLTRSTTYEQRAGSCECSASDGSSFSKSAANEAECTGLESSPDVQCTWTPPGKAVKEAGGLLEGFNICAPDLDVQLRITLGLTPTGLGRPKCRFSTLKRNWEREITKASFLPDFQRTFNPEENDLGVALGLHTNLLAQQEQARLEAVMARSEGKGFKPLTEKISEAINLPAEGVRNIFGSTLDVSFGGELFPTGDIIADAVSAFTNTLATQFLNNLIKNGLGGGDYGPSGRRARGTATLTNPEAEVRVEGVNAARIRLVKDIDPSFSTPGRYDVLSLLVSCANPSKHGPNDCAITDNMRNAISQKMTVKQAVEKGLFNATGPFGFSSWDPQPIEPSLTDGIPYRSILLMRKYRIVPVGWELAAKYIQYFDKKPHSLSELIKTGGCDGGGVYDCKDSPFYHFIDPDWVLSAPDAFCKLQGPGPEIISSQVSQGSDLNKDGKYDGPDEEPPSVQVTRNENYCADEQTCIQKDSKGVCKFYGYCTEEKRVWNFGENSCQPEFNTCATLANKTTGETVSYLLNTVDFDSCDAKSVGCKQYSRNQEANGLWSSTAYPDSIHLNAQAKSCDAENAGCRAYIRTGFGLPAGDVVGVNLLPNGSFEALDSTNTNQPLGWSITHGSLQLGDARDGQRFYRSDEADAIVNVSSDLIIPLNKDGLYALSFWARGSNGGVPSVYYNSSDGGGGQLRLLSDLTLTGEWQKYIVAIQLGQLNPLLQKLLIKIPANSDLDAVKLEVGDQATGYSNYGSGVTAASHLKRPPDYLGCLSDPDSSACQPYARYCKAEEVGCLRYTPTPSGAPITSVRGDVCPNECVGYDTYTQSKTFFESARFQDLIPKTANKCSAAAVGCDEFTNLDIEKQGGEAKEYYQNLRFCQKPTGGTDEGIFYTWEGSDTTGFQLKVFQLKKTNAATEPWAPCVSLDWTGSNTAICADTTSSRLVSGTCLSTDLGSNPDCRQFYDPDGNISYRLLSRTISISNDCRPYRKTSSTQSDCATSSGYWNSAASACLYQAIPKEGRRCSAAAAGCREYRGGTSANYRTIFNDTFESGTGGWANGSLSPVSSVVGGHSYKLQLAGSSLLKSLSLTQGNLVTETSYIMSFWARSQEDSATISGSFVPAVGNPIAFSASGEGWTLSTDWTPRHSDPFTISKGSEGYLTLSVTGDDAYIDNIELKSNVNTYYLIKNSWNTPGSCLAPEQMLGCQAFKVSDGKTRNIWRFGPSCNDKVVGCEELVDTQNTTMGDSAPFEQSFDLDRVGDNELKIPADTIDYIVNDPSKQCRSEFQGCEALGAPGQRVDAASPTHLRNNPDQYEQNGEILCRSEQQNCAAYTTSKNTEIYFKDPGNNVCRYLANRQYPGWYRDVCSNDADESCTTAADCKDNGVPVPGAICGPPLSNSQPNCQNPSTGMPRTLASGVKEPKDKRVGLCPAEQNSCTEFIDPRSDSERNIIYNGSFLDLDGNGEPDVWENDDPPDPPFIGYDSPGGIKVSQKNGNGLRQEVDLEGRQLYILTAEVQAGTAAVPAMIGLRDCTGVMPSLDGLQSSMVDVTYKSAGGDGVAALITPKTGSFTRFSGQFYMTGDAKCNVVLGTADMLSSPSSSGTPGYHIFKNISLRKAIIDYQLADRVDRKSCAGVVDNNTCVLFNERAVDSGRSVQAGGTITYRSLTSDADTSPTDAKIANSLTDITCNNGTCSNFISRSCVSNQDCALPFDSNAIIKVSPDRECASWLSCRTARTVTANGVTKNICLDVQNCEEMDPNTGFCLKQVLSDAPDSDLTYKPGNVDLLKNRSGYSHVGFDWSHCSITVTQSCRQNSNCPAGETCINQVLQGYMSPAFMSQIDGEVTVYNGNFEIANSVGKPSGWEGWRNGENFRVIDDPLAAQKAGVTYPMEERKFLEVNANNTAPADDKTYVSYDIPVTPATAYVISAYLNTLHFTGKRVEVRVYEYPGPTDFGPYNATLNLPPGLDWTLATDYFKTKNNTQSIKIQLAWNASGKCTTGGAQCDSNSACGLINGPCIFPPVGLWYIDDVKIQPALQYQKNEHPFDTPDFPDKSSYEYGLVTNDYHYAPQSCRLYPEPDALSCRYYDDKGLRQRGKLGYCLEWDPQNSNYCLQWWPVDSVTGEDTNEDRAGYNDRAPLYYCLDTSDNWLPTYDPYSGATGSEEVKNFQCANVKGELTECKFVKNEEYSPKGYLLLDGASSFNIYNSDVGDPGHHVVYGLVDKPGDCDVHDGGQGCEIRIGVEVHDSTDGYTLKVKNEAGQTYQIGSWREGDPNGSSPPGPPSEDAGKGNIINMVRYYDLADAIDQDGNPIKLSGTYRYIIIDELTSSSVYIHSLWFRPNYSCNYIIQTVTSTGENKAYASRLAQGSNYSASVQGGLSGGPYLYSRSADLTPFGAAVPPEPVDTPSEWDAKSFIGIQPLFPEPPLSDGTIGQARAGVPYSCQPQNFLDPSSQPQQCSSYLSKIGIDTQQGAINVIQNLFVQSYGIWQWQGDQYVPTTSLTGLKEPSTQCGSSSPDYPPPLNVRPTSADAKPCGVAPQVPEIRINNSTSSVTLNRIGTVTLSFTTVADPDQLPITHYAVDWGDGTKSTQAGLRLQSRPSMQNAITLVHTYSYADVVRCVSSGLCACLPQQPGDPANSCRIKPRVQITDNWGWCNGNNPGPPANPLTNGTGYYGSDCLTSLWNSTCTDDAVNGNFGSCRLSPTIQITE</sequence>
<evidence type="ECO:0000313" key="2">
    <source>
        <dbReference type="EMBL" id="OGL83204.1"/>
    </source>
</evidence>
<dbReference type="EMBL" id="MGEK01000001">
    <property type="protein sequence ID" value="OGL83204.1"/>
    <property type="molecule type" value="Genomic_DNA"/>
</dbReference>
<evidence type="ECO:0000313" key="3">
    <source>
        <dbReference type="Proteomes" id="UP000176846"/>
    </source>
</evidence>
<protein>
    <recommendedName>
        <fullName evidence="4">CBM-cenC domain-containing protein</fullName>
    </recommendedName>
</protein>
<evidence type="ECO:0000256" key="1">
    <source>
        <dbReference type="SAM" id="MobiDB-lite"/>
    </source>
</evidence>
<evidence type="ECO:0008006" key="4">
    <source>
        <dbReference type="Google" id="ProtNLM"/>
    </source>
</evidence>
<organism evidence="2 3">
    <name type="scientific">Candidatus Uhrbacteria bacterium RIFCSPLOWO2_01_FULL_47_25</name>
    <dbReference type="NCBI Taxonomy" id="1802402"/>
    <lineage>
        <taxon>Bacteria</taxon>
        <taxon>Candidatus Uhriibacteriota</taxon>
    </lineage>
</organism>
<proteinExistence type="predicted"/>